<gene>
    <name evidence="8" type="ORF">PFISCL1PPCAC_23806</name>
</gene>
<evidence type="ECO:0000256" key="3">
    <source>
        <dbReference type="ARBA" id="ARBA00022771"/>
    </source>
</evidence>
<feature type="domain" description="C2H2-type" evidence="7">
    <location>
        <begin position="163"/>
        <end position="188"/>
    </location>
</feature>
<organism evidence="8 9">
    <name type="scientific">Pristionchus fissidentatus</name>
    <dbReference type="NCBI Taxonomy" id="1538716"/>
    <lineage>
        <taxon>Eukaryota</taxon>
        <taxon>Metazoa</taxon>
        <taxon>Ecdysozoa</taxon>
        <taxon>Nematoda</taxon>
        <taxon>Chromadorea</taxon>
        <taxon>Rhabditida</taxon>
        <taxon>Rhabditina</taxon>
        <taxon>Diplogasteromorpha</taxon>
        <taxon>Diplogasteroidea</taxon>
        <taxon>Neodiplogasteridae</taxon>
        <taxon>Pristionchus</taxon>
    </lineage>
</organism>
<dbReference type="PROSITE" id="PS00028">
    <property type="entry name" value="ZINC_FINGER_C2H2_1"/>
    <property type="match status" value="4"/>
</dbReference>
<feature type="domain" description="C2H2-type" evidence="7">
    <location>
        <begin position="20"/>
        <end position="47"/>
    </location>
</feature>
<dbReference type="GO" id="GO:0005634">
    <property type="term" value="C:nucleus"/>
    <property type="evidence" value="ECO:0007669"/>
    <property type="project" value="UniProtKB-ARBA"/>
</dbReference>
<comment type="caution">
    <text evidence="8">The sequence shown here is derived from an EMBL/GenBank/DDBJ whole genome shotgun (WGS) entry which is preliminary data.</text>
</comment>
<evidence type="ECO:0000256" key="2">
    <source>
        <dbReference type="ARBA" id="ARBA00022737"/>
    </source>
</evidence>
<protein>
    <recommendedName>
        <fullName evidence="7">C2H2-type domain-containing protein</fullName>
    </recommendedName>
</protein>
<sequence length="222" mass="24399">ASKATADVPSPVAVPQYSPFVCETCGRAFGSEIALRAHRPYHSAHKCDLCGKGMSSKDRLDKHKASFHPGGIRRIKIPEPTKEKAATSSNSATAVNDESNGNQPSTSCTAKGRNRLKKRKRKQNDNFDKKPKKGLKCMKCGKAFAQSQSLEVHMLRHEGIRPFVCNAGDCRVDFYCDADLKKHQRIVHNLLPYSCASCEMKFAIRKELTQHNLICAAAAAAA</sequence>
<dbReference type="PANTHER" id="PTHR24379">
    <property type="entry name" value="KRAB AND ZINC FINGER DOMAIN-CONTAINING"/>
    <property type="match status" value="1"/>
</dbReference>
<dbReference type="PANTHER" id="PTHR24379:SF121">
    <property type="entry name" value="C2H2-TYPE DOMAIN-CONTAINING PROTEIN"/>
    <property type="match status" value="1"/>
</dbReference>
<evidence type="ECO:0000256" key="1">
    <source>
        <dbReference type="ARBA" id="ARBA00022723"/>
    </source>
</evidence>
<keyword evidence="3 5" id="KW-0863">Zinc-finger</keyword>
<dbReference type="Gene3D" id="3.30.160.60">
    <property type="entry name" value="Classic Zinc Finger"/>
    <property type="match status" value="3"/>
</dbReference>
<keyword evidence="2" id="KW-0677">Repeat</keyword>
<reference evidence="8" key="1">
    <citation type="submission" date="2023-10" db="EMBL/GenBank/DDBJ databases">
        <title>Genome assembly of Pristionchus species.</title>
        <authorList>
            <person name="Yoshida K."/>
            <person name="Sommer R.J."/>
        </authorList>
    </citation>
    <scope>NUCLEOTIDE SEQUENCE</scope>
    <source>
        <strain evidence="8">RS5133</strain>
    </source>
</reference>
<dbReference type="InterPro" id="IPR013087">
    <property type="entry name" value="Znf_C2H2_type"/>
</dbReference>
<evidence type="ECO:0000256" key="4">
    <source>
        <dbReference type="ARBA" id="ARBA00022833"/>
    </source>
</evidence>
<dbReference type="GO" id="GO:0000122">
    <property type="term" value="P:negative regulation of transcription by RNA polymerase II"/>
    <property type="evidence" value="ECO:0007669"/>
    <property type="project" value="UniProtKB-ARBA"/>
</dbReference>
<evidence type="ECO:0000313" key="8">
    <source>
        <dbReference type="EMBL" id="GMT32509.1"/>
    </source>
</evidence>
<dbReference type="Pfam" id="PF00096">
    <property type="entry name" value="zf-C2H2"/>
    <property type="match status" value="1"/>
</dbReference>
<feature type="non-terminal residue" evidence="8">
    <location>
        <position position="222"/>
    </location>
</feature>
<dbReference type="Pfam" id="PF13912">
    <property type="entry name" value="zf-C2H2_6"/>
    <property type="match status" value="2"/>
</dbReference>
<feature type="non-terminal residue" evidence="8">
    <location>
        <position position="1"/>
    </location>
</feature>
<dbReference type="GO" id="GO:0008270">
    <property type="term" value="F:zinc ion binding"/>
    <property type="evidence" value="ECO:0007669"/>
    <property type="project" value="UniProtKB-KW"/>
</dbReference>
<dbReference type="EMBL" id="BTSY01000006">
    <property type="protein sequence ID" value="GMT32509.1"/>
    <property type="molecule type" value="Genomic_DNA"/>
</dbReference>
<dbReference type="InterPro" id="IPR036236">
    <property type="entry name" value="Znf_C2H2_sf"/>
</dbReference>
<accession>A0AAV5WK83</accession>
<dbReference type="PROSITE" id="PS50157">
    <property type="entry name" value="ZINC_FINGER_C2H2_2"/>
    <property type="match status" value="4"/>
</dbReference>
<feature type="domain" description="C2H2-type" evidence="7">
    <location>
        <begin position="45"/>
        <end position="70"/>
    </location>
</feature>
<dbReference type="Proteomes" id="UP001432322">
    <property type="component" value="Unassembled WGS sequence"/>
</dbReference>
<dbReference type="AlphaFoldDB" id="A0AAV5WK83"/>
<feature type="region of interest" description="Disordered" evidence="6">
    <location>
        <begin position="78"/>
        <end position="132"/>
    </location>
</feature>
<keyword evidence="9" id="KW-1185">Reference proteome</keyword>
<keyword evidence="1" id="KW-0479">Metal-binding</keyword>
<evidence type="ECO:0000259" key="7">
    <source>
        <dbReference type="PROSITE" id="PS50157"/>
    </source>
</evidence>
<evidence type="ECO:0000256" key="6">
    <source>
        <dbReference type="SAM" id="MobiDB-lite"/>
    </source>
</evidence>
<dbReference type="SUPFAM" id="SSF57667">
    <property type="entry name" value="beta-beta-alpha zinc fingers"/>
    <property type="match status" value="3"/>
</dbReference>
<evidence type="ECO:0000313" key="9">
    <source>
        <dbReference type="Proteomes" id="UP001432322"/>
    </source>
</evidence>
<name>A0AAV5WK83_9BILA</name>
<proteinExistence type="predicted"/>
<feature type="compositionally biased region" description="Basic residues" evidence="6">
    <location>
        <begin position="112"/>
        <end position="122"/>
    </location>
</feature>
<dbReference type="FunFam" id="3.30.160.60:FF:000446">
    <property type="entry name" value="Zinc finger protein"/>
    <property type="match status" value="1"/>
</dbReference>
<feature type="compositionally biased region" description="Polar residues" evidence="6">
    <location>
        <begin position="96"/>
        <end position="109"/>
    </location>
</feature>
<feature type="domain" description="C2H2-type" evidence="7">
    <location>
        <begin position="135"/>
        <end position="162"/>
    </location>
</feature>
<evidence type="ECO:0000256" key="5">
    <source>
        <dbReference type="PROSITE-ProRule" id="PRU00042"/>
    </source>
</evidence>
<keyword evidence="4" id="KW-0862">Zinc</keyword>
<dbReference type="SMART" id="SM00355">
    <property type="entry name" value="ZnF_C2H2"/>
    <property type="match status" value="5"/>
</dbReference>